<reference evidence="2" key="1">
    <citation type="submission" date="2021-01" db="EMBL/GenBank/DDBJ databases">
        <authorList>
            <person name="Corre E."/>
            <person name="Pelletier E."/>
            <person name="Niang G."/>
            <person name="Scheremetjew M."/>
            <person name="Finn R."/>
            <person name="Kale V."/>
            <person name="Holt S."/>
            <person name="Cochrane G."/>
            <person name="Meng A."/>
            <person name="Brown T."/>
            <person name="Cohen L."/>
        </authorList>
    </citation>
    <scope>NUCLEOTIDE SEQUENCE</scope>
    <source>
        <strain evidence="2">NIES-381</strain>
    </source>
</reference>
<feature type="chain" id="PRO_5030638338" description="Secreted protein" evidence="1">
    <location>
        <begin position="26"/>
        <end position="113"/>
    </location>
</feature>
<gene>
    <name evidence="2" type="ORF">EGYM00392_LOCUS41878</name>
</gene>
<proteinExistence type="predicted"/>
<feature type="signal peptide" evidence="1">
    <location>
        <begin position="1"/>
        <end position="25"/>
    </location>
</feature>
<evidence type="ECO:0000313" key="2">
    <source>
        <dbReference type="EMBL" id="CAD9030738.1"/>
    </source>
</evidence>
<accession>A0A7S1J348</accession>
<dbReference type="AlphaFoldDB" id="A0A7S1J348"/>
<organism evidence="2">
    <name type="scientific">Eutreptiella gymnastica</name>
    <dbReference type="NCBI Taxonomy" id="73025"/>
    <lineage>
        <taxon>Eukaryota</taxon>
        <taxon>Discoba</taxon>
        <taxon>Euglenozoa</taxon>
        <taxon>Euglenida</taxon>
        <taxon>Spirocuta</taxon>
        <taxon>Euglenophyceae</taxon>
        <taxon>Eutreptiales</taxon>
        <taxon>Eutreptiaceae</taxon>
        <taxon>Eutreptiella</taxon>
    </lineage>
</organism>
<name>A0A7S1J348_9EUGL</name>
<evidence type="ECO:0000256" key="1">
    <source>
        <dbReference type="SAM" id="SignalP"/>
    </source>
</evidence>
<evidence type="ECO:0008006" key="3">
    <source>
        <dbReference type="Google" id="ProtNLM"/>
    </source>
</evidence>
<protein>
    <recommendedName>
        <fullName evidence="3">Secreted protein</fullName>
    </recommendedName>
</protein>
<sequence>MLTGSAPMSLAWIQLVAVLYIMANGQLLESVYCRACISVKLHTAVEIARITLPASNAIVFHLVLVVCTEFWHLYIVSNQKHCVCTGVWYCSPASLPTSTFHISWSPSSSLSFP</sequence>
<dbReference type="EMBL" id="HBGA01112566">
    <property type="protein sequence ID" value="CAD9030738.1"/>
    <property type="molecule type" value="Transcribed_RNA"/>
</dbReference>
<keyword evidence="1" id="KW-0732">Signal</keyword>